<gene>
    <name evidence="1" type="ORF">BJ138DRAFT_1156533</name>
</gene>
<evidence type="ECO:0000313" key="1">
    <source>
        <dbReference type="EMBL" id="KAH7908907.1"/>
    </source>
</evidence>
<dbReference type="EMBL" id="MU267790">
    <property type="protein sequence ID" value="KAH7908907.1"/>
    <property type="molecule type" value="Genomic_DNA"/>
</dbReference>
<accession>A0ACB8A6Q7</accession>
<comment type="caution">
    <text evidence="1">The sequence shown here is derived from an EMBL/GenBank/DDBJ whole genome shotgun (WGS) entry which is preliminary data.</text>
</comment>
<dbReference type="Proteomes" id="UP000790377">
    <property type="component" value="Unassembled WGS sequence"/>
</dbReference>
<name>A0ACB8A6Q7_9AGAM</name>
<proteinExistence type="predicted"/>
<keyword evidence="2" id="KW-1185">Reference proteome</keyword>
<reference evidence="1" key="1">
    <citation type="journal article" date="2021" name="New Phytol.">
        <title>Evolutionary innovations through gain and loss of genes in the ectomycorrhizal Boletales.</title>
        <authorList>
            <person name="Wu G."/>
            <person name="Miyauchi S."/>
            <person name="Morin E."/>
            <person name="Kuo A."/>
            <person name="Drula E."/>
            <person name="Varga T."/>
            <person name="Kohler A."/>
            <person name="Feng B."/>
            <person name="Cao Y."/>
            <person name="Lipzen A."/>
            <person name="Daum C."/>
            <person name="Hundley H."/>
            <person name="Pangilinan J."/>
            <person name="Johnson J."/>
            <person name="Barry K."/>
            <person name="LaButti K."/>
            <person name="Ng V."/>
            <person name="Ahrendt S."/>
            <person name="Min B."/>
            <person name="Choi I.G."/>
            <person name="Park H."/>
            <person name="Plett J.M."/>
            <person name="Magnuson J."/>
            <person name="Spatafora J.W."/>
            <person name="Nagy L.G."/>
            <person name="Henrissat B."/>
            <person name="Grigoriev I.V."/>
            <person name="Yang Z.L."/>
            <person name="Xu J."/>
            <person name="Martin F.M."/>
        </authorList>
    </citation>
    <scope>NUCLEOTIDE SEQUENCE</scope>
    <source>
        <strain evidence="1">ATCC 28755</strain>
    </source>
</reference>
<protein>
    <submittedName>
        <fullName evidence="1">Uncharacterized protein</fullName>
    </submittedName>
</protein>
<sequence>MDAQQRRELRILPKALQDIANKAIQDSTGTDLQALYENIVDSGPNISTSWLSALLPVFILHLDSALIPRLDKARYTADELGAIQCARWALKAVGRIFPLIQPEDEDEDASEDDTVWERMLLWMSFLQTKFLHPDPDRDKRLGISFPDGEIARSVVQGFSVTMSYLSDLNLLKLRSTSSTQHLVAALWLFVVHQHIDYSDLPRRQGPRAALQLQSAIMLIVLPTVCPDTPEGAAVLLYHAGTINRVLATAMRYVRFIVDTVRVIRDPTPDNIEIVDLAVDALAYGVGFIERCRRGDPAHSEALVALGSVQLVTTATRHIARLLLADAHPPGRGRVRARNTPVERLEKLTSVYHYLHYAVLYLGDDVTTTCHALNAGILEAIFRTWLYTLSCSPAHTQPKLTENAAIIMLWRVIPRYFVYPRVLRAFARALSRPAFCEAEQLARHDDHFWGLWAALRGTALDYIECMEELDGSVRGLYVRRCVSHECPDRDRDGGSQNEAESESDSEAEAGAYLRCTGCLVCTYCSKACQREEWKGGHWVGCKILRDGLGTLSSSIVRRSLRLIGEIEKMEYIRYGLRIQQLFEEACRAHGRNLTHLALEMDLVNQPLNISIVPLDVERYLRLAVSSGWSLELAREEWEDALDMIRGHQLGGMPDLLTVVKFWDGQDHELRTILSPAATLEAFCDGFEAI</sequence>
<evidence type="ECO:0000313" key="2">
    <source>
        <dbReference type="Proteomes" id="UP000790377"/>
    </source>
</evidence>
<organism evidence="1 2">
    <name type="scientific">Hygrophoropsis aurantiaca</name>
    <dbReference type="NCBI Taxonomy" id="72124"/>
    <lineage>
        <taxon>Eukaryota</taxon>
        <taxon>Fungi</taxon>
        <taxon>Dikarya</taxon>
        <taxon>Basidiomycota</taxon>
        <taxon>Agaricomycotina</taxon>
        <taxon>Agaricomycetes</taxon>
        <taxon>Agaricomycetidae</taxon>
        <taxon>Boletales</taxon>
        <taxon>Coniophorineae</taxon>
        <taxon>Hygrophoropsidaceae</taxon>
        <taxon>Hygrophoropsis</taxon>
    </lineage>
</organism>